<evidence type="ECO:0000259" key="4">
    <source>
        <dbReference type="SMART" id="SM00543"/>
    </source>
</evidence>
<feature type="compositionally biased region" description="Acidic residues" evidence="3">
    <location>
        <begin position="938"/>
        <end position="982"/>
    </location>
</feature>
<gene>
    <name evidence="5" type="primary">NMD2</name>
    <name evidence="5" type="ORF">OC846_000919</name>
</gene>
<protein>
    <submittedName>
        <fullName evidence="5">mRNA decay protein</fullName>
    </submittedName>
</protein>
<keyword evidence="2" id="KW-0963">Cytoplasm</keyword>
<evidence type="ECO:0000256" key="2">
    <source>
        <dbReference type="ARBA" id="ARBA00022490"/>
    </source>
</evidence>
<dbReference type="GO" id="GO:0000184">
    <property type="term" value="P:nuclear-transcribed mRNA catabolic process, nonsense-mediated decay"/>
    <property type="evidence" value="ECO:0007669"/>
    <property type="project" value="InterPro"/>
</dbReference>
<feature type="region of interest" description="Disordered" evidence="3">
    <location>
        <begin position="413"/>
        <end position="489"/>
    </location>
</feature>
<proteinExistence type="predicted"/>
<feature type="region of interest" description="Disordered" evidence="3">
    <location>
        <begin position="1"/>
        <end position="55"/>
    </location>
</feature>
<dbReference type="GO" id="GO:0003723">
    <property type="term" value="F:RNA binding"/>
    <property type="evidence" value="ECO:0007669"/>
    <property type="project" value="InterPro"/>
</dbReference>
<reference evidence="5" key="1">
    <citation type="journal article" date="2023" name="PhytoFront">
        <title>Draft Genome Resources of Seven Strains of Tilletia horrida, Causal Agent of Kernel Smut of Rice.</title>
        <authorList>
            <person name="Khanal S."/>
            <person name="Antony Babu S."/>
            <person name="Zhou X.G."/>
        </authorList>
    </citation>
    <scope>NUCLEOTIDE SEQUENCE</scope>
    <source>
        <strain evidence="5">TX6</strain>
    </source>
</reference>
<dbReference type="PANTHER" id="PTHR12839:SF7">
    <property type="entry name" value="REGULATOR OF NONSENSE TRANSCRIPTS 2"/>
    <property type="match status" value="1"/>
</dbReference>
<feature type="compositionally biased region" description="Basic and acidic residues" evidence="3">
    <location>
        <begin position="997"/>
        <end position="1018"/>
    </location>
</feature>
<dbReference type="Pfam" id="PF02854">
    <property type="entry name" value="MIF4G"/>
    <property type="match status" value="2"/>
</dbReference>
<feature type="compositionally biased region" description="Low complexity" evidence="3">
    <location>
        <begin position="413"/>
        <end position="424"/>
    </location>
</feature>
<comment type="caution">
    <text evidence="5">The sequence shown here is derived from an EMBL/GenBank/DDBJ whole genome shotgun (WGS) entry which is preliminary data.</text>
</comment>
<sequence length="1168" mass="129942">MSSDTPSASTTTAPIPTTAARATQERDRKRAALRASNLETWAQGPSPPSGALDSSLKKNTAFVKRIKQSLGADQKDAALKDIATLNLDKYIEEIVQSIPEGLSKCTSAKDCLAAAEVLSALHKRFGPAAFAAPLTEQLASILSPPSKAVLQSISSEQRERDESARVQRQKGFLRVAAELALVQLLGGVEKHRSATASLDWLFSIIKDLLANDREHVNIPMLVTLLKALGSTLLTITDEPGPTPAELNAAPAAGQLPEIVPKEYKIKLQKLFETYFETLKRRVRLQDQDRRNHEAYIKSGEIFEDRQQSFEKTTKNFEKLTESARQLAELLDLPMPKLADSVQSSGIGLNLDAKSAFERDDEDYTSGKLPWEDEDTRRFYEDLPDLRDLVPMDLLQAGANPVLNAKLSRTGWNEAPAGEQAASAEGESKADEATATAPDAEDGDDGSSTPRAVLSPPGSPLISGADLAGEAADAGTSATSADPASSAEDASSTSSKINVLLLRLPELTSRDAIDNAAAEFGFLNSKAARGRLIRSLSTIPKHRSDLAPYYARFIALLNKYMPDVGGTVCAWLDDEFRYIHKKKFGELSEKRARNAQFLGELTKFKVTPIHVIFHCLKVCLDDFSAFCIETISILLETCGRFLLRTEQTSGRMKNTLELLRRKRAATHIDQRYLLLLDNAYYFCNPPERKAVEQKKRTPMELYIRQLFYDVLAKRTLEKVLKLVRKLHWEVPAVRKTLFKAFTKPWRIKFGNVHLLAILLFELQTYHADFVIEVLEQICEEIVNGLESNVFQYSQRRVTVLRYLGELFNYRLINSKLLFDQLWILTTFGHPNGRPLPGQFTPLDPPDDCFRVRLICTLLDTCGPCFDRGSLKKRLDSFMTFFNLYVLSKTQPLPMEIEYMLTDTLEIIRPGLKFKTTFEEAAVAVDQMFALQRTQPAVDDGADEESDDSGEDEEEDEGETRGEEGDEDDDEDAGSDSTVGEDDQPDLKAQDGVDEEAMEREREVAESVRRADEEFDRELAKLIAESNPSSSATSGQLNKQRKLLDAGLPFLQKASSTPFGRSAAVSGSGSGGSSEGSQPEQEGHMKFSLLSKKGSKPTTTEVQVPLSAAIAIQTRTKQLQDEAERKHLKELVLAYGLREQHEEQQQQSHQQQAGFAHNNNHHHYHHHARQ</sequence>
<name>A0AAN6JWF1_9BASI</name>
<evidence type="ECO:0000256" key="3">
    <source>
        <dbReference type="SAM" id="MobiDB-lite"/>
    </source>
</evidence>
<dbReference type="InterPro" id="IPR007193">
    <property type="entry name" value="Upf2/Nmd2_C"/>
</dbReference>
<feature type="domain" description="MIF4G" evidence="4">
    <location>
        <begin position="700"/>
        <end position="909"/>
    </location>
</feature>
<feature type="region of interest" description="Disordered" evidence="3">
    <location>
        <begin position="932"/>
        <end position="1038"/>
    </location>
</feature>
<feature type="region of interest" description="Disordered" evidence="3">
    <location>
        <begin position="1051"/>
        <end position="1099"/>
    </location>
</feature>
<dbReference type="GO" id="GO:0035145">
    <property type="term" value="C:exon-exon junction complex"/>
    <property type="evidence" value="ECO:0007669"/>
    <property type="project" value="TreeGrafter"/>
</dbReference>
<organism evidence="5 6">
    <name type="scientific">Tilletia horrida</name>
    <dbReference type="NCBI Taxonomy" id="155126"/>
    <lineage>
        <taxon>Eukaryota</taxon>
        <taxon>Fungi</taxon>
        <taxon>Dikarya</taxon>
        <taxon>Basidiomycota</taxon>
        <taxon>Ustilaginomycotina</taxon>
        <taxon>Exobasidiomycetes</taxon>
        <taxon>Tilletiales</taxon>
        <taxon>Tilletiaceae</taxon>
        <taxon>Tilletia</taxon>
    </lineage>
</organism>
<feature type="compositionally biased region" description="Polar residues" evidence="3">
    <location>
        <begin position="1024"/>
        <end position="1036"/>
    </location>
</feature>
<dbReference type="SMART" id="SM00543">
    <property type="entry name" value="MIF4G"/>
    <property type="match status" value="3"/>
</dbReference>
<dbReference type="PANTHER" id="PTHR12839">
    <property type="entry name" value="NONSENSE-MEDIATED MRNA DECAY PROTEIN 2 UP-FRAMESHIFT SUPPRESSOR 2"/>
    <property type="match status" value="1"/>
</dbReference>
<dbReference type="InterPro" id="IPR003890">
    <property type="entry name" value="MIF4G-like_typ-3"/>
</dbReference>
<dbReference type="Proteomes" id="UP001176517">
    <property type="component" value="Unassembled WGS sequence"/>
</dbReference>
<accession>A0AAN6JWF1</accession>
<dbReference type="SUPFAM" id="SSF48371">
    <property type="entry name" value="ARM repeat"/>
    <property type="match status" value="3"/>
</dbReference>
<evidence type="ECO:0000313" key="5">
    <source>
        <dbReference type="EMBL" id="KAK0556731.1"/>
    </source>
</evidence>
<feature type="domain" description="MIF4G" evidence="4">
    <location>
        <begin position="56"/>
        <end position="292"/>
    </location>
</feature>
<dbReference type="AlphaFoldDB" id="A0AAN6JWF1"/>
<feature type="compositionally biased region" description="Low complexity" evidence="3">
    <location>
        <begin position="463"/>
        <end position="489"/>
    </location>
</feature>
<keyword evidence="6" id="KW-1185">Reference proteome</keyword>
<evidence type="ECO:0000256" key="1">
    <source>
        <dbReference type="ARBA" id="ARBA00004496"/>
    </source>
</evidence>
<evidence type="ECO:0000313" key="6">
    <source>
        <dbReference type="Proteomes" id="UP001176517"/>
    </source>
</evidence>
<dbReference type="InterPro" id="IPR016024">
    <property type="entry name" value="ARM-type_fold"/>
</dbReference>
<comment type="subcellular location">
    <subcellularLocation>
        <location evidence="1">Cytoplasm</location>
    </subcellularLocation>
</comment>
<dbReference type="Pfam" id="PF04050">
    <property type="entry name" value="Upf2"/>
    <property type="match status" value="1"/>
</dbReference>
<dbReference type="InterPro" id="IPR039762">
    <property type="entry name" value="Nmd2/UPF2"/>
</dbReference>
<dbReference type="GO" id="GO:0005737">
    <property type="term" value="C:cytoplasm"/>
    <property type="evidence" value="ECO:0007669"/>
    <property type="project" value="UniProtKB-SubCell"/>
</dbReference>
<dbReference type="Gene3D" id="1.25.40.180">
    <property type="match status" value="3"/>
</dbReference>
<dbReference type="EMBL" id="JAPDMZ010000011">
    <property type="protein sequence ID" value="KAK0556731.1"/>
    <property type="molecule type" value="Genomic_DNA"/>
</dbReference>
<feature type="domain" description="MIF4G" evidence="4">
    <location>
        <begin position="496"/>
        <end position="685"/>
    </location>
</feature>
<feature type="compositionally biased region" description="Low complexity" evidence="3">
    <location>
        <begin position="1"/>
        <end position="22"/>
    </location>
</feature>